<keyword evidence="1" id="KW-1185">Reference proteome</keyword>
<dbReference type="AlphaFoldDB" id="A0A1I8C0K0"/>
<organism evidence="1 2">
    <name type="scientific">Meloidogyne hapla</name>
    <name type="common">Root-knot nematode worm</name>
    <dbReference type="NCBI Taxonomy" id="6305"/>
    <lineage>
        <taxon>Eukaryota</taxon>
        <taxon>Metazoa</taxon>
        <taxon>Ecdysozoa</taxon>
        <taxon>Nematoda</taxon>
        <taxon>Chromadorea</taxon>
        <taxon>Rhabditida</taxon>
        <taxon>Tylenchina</taxon>
        <taxon>Tylenchomorpha</taxon>
        <taxon>Tylenchoidea</taxon>
        <taxon>Meloidogynidae</taxon>
        <taxon>Meloidogyninae</taxon>
        <taxon>Meloidogyne</taxon>
    </lineage>
</organism>
<evidence type="ECO:0000313" key="2">
    <source>
        <dbReference type="WBParaSite" id="MhA1_Contig917.frz3.gene14"/>
    </source>
</evidence>
<protein>
    <submittedName>
        <fullName evidence="2">Uncharacterized protein</fullName>
    </submittedName>
</protein>
<proteinExistence type="predicted"/>
<reference evidence="2" key="1">
    <citation type="submission" date="2016-11" db="UniProtKB">
        <authorList>
            <consortium name="WormBaseParasite"/>
        </authorList>
    </citation>
    <scope>IDENTIFICATION</scope>
</reference>
<evidence type="ECO:0000313" key="1">
    <source>
        <dbReference type="Proteomes" id="UP000095281"/>
    </source>
</evidence>
<accession>A0A1I8C0K0</accession>
<sequence length="165" mass="20139">MADLSYYNPSSDVWKFTFEHLIIETNLWIHFEFIDNTNKNDYILLKDLLNEGNKNLGVQTFQPKYDQITLYNLIMKHIETSKYYSNRVSNITFVCLKYNNYYHGNIKRYQFNVGNKYFNEENTLAYNKYYEFKYNPNSKYSVRWIYEDNDNIINNVLINFNQRVK</sequence>
<dbReference type="Proteomes" id="UP000095281">
    <property type="component" value="Unplaced"/>
</dbReference>
<dbReference type="WBParaSite" id="MhA1_Contig917.frz3.gene14">
    <property type="protein sequence ID" value="MhA1_Contig917.frz3.gene14"/>
    <property type="gene ID" value="MhA1_Contig917.frz3.gene14"/>
</dbReference>
<name>A0A1I8C0K0_MELHA</name>